<dbReference type="PANTHER" id="PTHR12459">
    <property type="entry name" value="TRANSMEMBRANE PROTEIN 135-RELATED"/>
    <property type="match status" value="1"/>
</dbReference>
<proteinExistence type="predicted"/>
<evidence type="ECO:0000313" key="4">
    <source>
        <dbReference type="Proteomes" id="UP000001072"/>
    </source>
</evidence>
<protein>
    <recommendedName>
        <fullName evidence="5">Transmembrane protein 135 N-terminal domain-containing protein</fullName>
    </recommendedName>
</protein>
<gene>
    <name evidence="3" type="ORF">MELLADRAFT_117290</name>
</gene>
<evidence type="ECO:0000256" key="1">
    <source>
        <dbReference type="SAM" id="MobiDB-lite"/>
    </source>
</evidence>
<keyword evidence="2" id="KW-0812">Transmembrane</keyword>
<dbReference type="PANTHER" id="PTHR12459:SF6">
    <property type="entry name" value="GB|AAD46013.1"/>
    <property type="match status" value="1"/>
</dbReference>
<dbReference type="GeneID" id="18925986"/>
<sequence length="553" mass="61762">MSRETDIDQATPTEPPVTHEKGIQMNCRSSLGSPIPSNLSISIRSASQQALDRLQRNLASANQLRKIGLPKRRTSFIGNATPEHSPQQILQIAIKKWIFVFFSVQGVIGSGSLAFALLRKNRAAKRGEKRPLLQVITSEFMKATTLRLATFLALYSAIWTLTYTSLLKLSRKPRPEARTPGIDESKTIFRKDNPTAHKLMEFLSTWAASIAGGVSGLALLAQTKEERINLAPNVLCRGLYTLAKHRPLIKNFAYGDLLLFAISNAQIMSAFVMEPETLPAWYWHWIRRVGRLDAQFLYLHGHLNRGSLKDMTMIKQVLERSSPRSLGNERRLEAWLSLPSPYKEPFAPCHLNHPLYDNCFQSNLIRAGIAFKSMLPTYAILHLIPALLFRSKVVMKSFVVIILHSLCIPSRLYEWKGWHIRGSTNFAIAGFATSLALLWEDPRRRGELALYCAPKAISSAWGVLKSQNLVKSMPFGELALGSAGTAMLMHCFVHAPEKMPSLIRGIISQLVDPHTPDRSISVTALPRPPTLTSSPLTKVDDDEGYLTIGKGRK</sequence>
<dbReference type="HOGENOM" id="CLU_016206_1_1_1"/>
<evidence type="ECO:0008006" key="5">
    <source>
        <dbReference type="Google" id="ProtNLM"/>
    </source>
</evidence>
<name>F4RVH6_MELLP</name>
<dbReference type="OrthoDB" id="291792at2759"/>
<dbReference type="Proteomes" id="UP000001072">
    <property type="component" value="Unassembled WGS sequence"/>
</dbReference>
<feature type="transmembrane region" description="Helical" evidence="2">
    <location>
        <begin position="97"/>
        <end position="118"/>
    </location>
</feature>
<evidence type="ECO:0000256" key="2">
    <source>
        <dbReference type="SAM" id="Phobius"/>
    </source>
</evidence>
<dbReference type="EMBL" id="GL883123">
    <property type="protein sequence ID" value="EGG03626.1"/>
    <property type="molecule type" value="Genomic_DNA"/>
</dbReference>
<keyword evidence="2" id="KW-0472">Membrane</keyword>
<feature type="transmembrane region" description="Helical" evidence="2">
    <location>
        <begin position="148"/>
        <end position="166"/>
    </location>
</feature>
<accession>F4RVH6</accession>
<dbReference type="KEGG" id="mlr:MELLADRAFT_117290"/>
<feature type="region of interest" description="Disordered" evidence="1">
    <location>
        <begin position="1"/>
        <end position="20"/>
    </location>
</feature>
<keyword evidence="2" id="KW-1133">Transmembrane helix</keyword>
<dbReference type="RefSeq" id="XP_007413073.1">
    <property type="nucleotide sequence ID" value="XM_007413011.1"/>
</dbReference>
<feature type="transmembrane region" description="Helical" evidence="2">
    <location>
        <begin position="202"/>
        <end position="221"/>
    </location>
</feature>
<evidence type="ECO:0000313" key="3">
    <source>
        <dbReference type="EMBL" id="EGG03626.1"/>
    </source>
</evidence>
<dbReference type="VEuPathDB" id="FungiDB:MELLADRAFT_117290"/>
<organism evidence="4">
    <name type="scientific">Melampsora larici-populina (strain 98AG31 / pathotype 3-4-7)</name>
    <name type="common">Poplar leaf rust fungus</name>
    <dbReference type="NCBI Taxonomy" id="747676"/>
    <lineage>
        <taxon>Eukaryota</taxon>
        <taxon>Fungi</taxon>
        <taxon>Dikarya</taxon>
        <taxon>Basidiomycota</taxon>
        <taxon>Pucciniomycotina</taxon>
        <taxon>Pucciniomycetes</taxon>
        <taxon>Pucciniales</taxon>
        <taxon>Melampsoraceae</taxon>
        <taxon>Melampsora</taxon>
    </lineage>
</organism>
<reference evidence="4" key="1">
    <citation type="journal article" date="2011" name="Proc. Natl. Acad. Sci. U.S.A.">
        <title>Obligate biotrophy features unraveled by the genomic analysis of rust fungi.</title>
        <authorList>
            <person name="Duplessis S."/>
            <person name="Cuomo C.A."/>
            <person name="Lin Y.-C."/>
            <person name="Aerts A."/>
            <person name="Tisserant E."/>
            <person name="Veneault-Fourrey C."/>
            <person name="Joly D.L."/>
            <person name="Hacquard S."/>
            <person name="Amselem J."/>
            <person name="Cantarel B.L."/>
            <person name="Chiu R."/>
            <person name="Coutinho P.M."/>
            <person name="Feau N."/>
            <person name="Field M."/>
            <person name="Frey P."/>
            <person name="Gelhaye E."/>
            <person name="Goldberg J."/>
            <person name="Grabherr M.G."/>
            <person name="Kodira C.D."/>
            <person name="Kohler A."/>
            <person name="Kuees U."/>
            <person name="Lindquist E.A."/>
            <person name="Lucas S.M."/>
            <person name="Mago R."/>
            <person name="Mauceli E."/>
            <person name="Morin E."/>
            <person name="Murat C."/>
            <person name="Pangilinan J.L."/>
            <person name="Park R."/>
            <person name="Pearson M."/>
            <person name="Quesneville H."/>
            <person name="Rouhier N."/>
            <person name="Sakthikumar S."/>
            <person name="Salamov A.A."/>
            <person name="Schmutz J."/>
            <person name="Selles B."/>
            <person name="Shapiro H."/>
            <person name="Tanguay P."/>
            <person name="Tuskan G.A."/>
            <person name="Henrissat B."/>
            <person name="Van de Peer Y."/>
            <person name="Rouze P."/>
            <person name="Ellis J.G."/>
            <person name="Dodds P.N."/>
            <person name="Schein J.E."/>
            <person name="Zhong S."/>
            <person name="Hamelin R.C."/>
            <person name="Grigoriev I.V."/>
            <person name="Szabo L.J."/>
            <person name="Martin F."/>
        </authorList>
    </citation>
    <scope>NUCLEOTIDE SEQUENCE [LARGE SCALE GENOMIC DNA]</scope>
    <source>
        <strain evidence="4">98AG31 / pathotype 3-4-7</strain>
    </source>
</reference>
<dbReference type="AlphaFoldDB" id="F4RVH6"/>
<keyword evidence="4" id="KW-1185">Reference proteome</keyword>
<dbReference type="InParanoid" id="F4RVH6"/>
<dbReference type="eggNOG" id="KOG1398">
    <property type="taxonomic scope" value="Eukaryota"/>
</dbReference>
<dbReference type="InterPro" id="IPR026749">
    <property type="entry name" value="Tmem135"/>
</dbReference>